<organism evidence="2">
    <name type="scientific">Tetraselmis sp. GSL018</name>
    <dbReference type="NCBI Taxonomy" id="582737"/>
    <lineage>
        <taxon>Eukaryota</taxon>
        <taxon>Viridiplantae</taxon>
        <taxon>Chlorophyta</taxon>
        <taxon>core chlorophytes</taxon>
        <taxon>Chlorodendrophyceae</taxon>
        <taxon>Chlorodendrales</taxon>
        <taxon>Chlorodendraceae</taxon>
        <taxon>Tetraselmis</taxon>
    </lineage>
</organism>
<dbReference type="InterPro" id="IPR029068">
    <property type="entry name" value="Glyas_Bleomycin-R_OHBP_Dase"/>
</dbReference>
<accession>A0A061RMP5</accession>
<proteinExistence type="predicted"/>
<gene>
    <name evidence="2" type="ORF">TSPGSL018_642</name>
</gene>
<dbReference type="SUPFAM" id="SSF54593">
    <property type="entry name" value="Glyoxalase/Bleomycin resistance protein/Dihydroxybiphenyl dioxygenase"/>
    <property type="match status" value="1"/>
</dbReference>
<dbReference type="AlphaFoldDB" id="A0A061RMP5"/>
<evidence type="ECO:0000313" key="2">
    <source>
        <dbReference type="EMBL" id="JAC72029.1"/>
    </source>
</evidence>
<reference evidence="2" key="1">
    <citation type="submission" date="2014-05" db="EMBL/GenBank/DDBJ databases">
        <title>The transcriptome of the halophilic microalga Tetraselmis sp. GSL018 isolated from the Great Salt Lake, Utah.</title>
        <authorList>
            <person name="Jinkerson R.E."/>
            <person name="D'Adamo S."/>
            <person name="Posewitz M.C."/>
        </authorList>
    </citation>
    <scope>NUCLEOTIDE SEQUENCE</scope>
    <source>
        <strain evidence="2">GSL018</strain>
    </source>
</reference>
<sequence length="374" mass="43124">HLLLLFSFYLSDYFVVRARELISPKTKAQFPPLRYKFTSFATPTPEEAAAFCEKYFGAEVLNSREDFLTHKDVSPEARVTGVRFHYKDNPFYKAVHEKPSFTDVYFVYDSTKPTGNLTVSEFADFLHRTHRFDLEEAWDWYQDWHLAFYVEDLDLLLYRLVRDSIPVVTRGSSFYVEIPRGLTFQFLGKKMDLVWTELFSFCRVTTGRAERQPMQIADLPEELPPIPELIPPSHHSFFSNDAIAAMEFVTAFTSGRAVDLRPQWQLSHRYSDGRCAQLAWVEFEEYQVHFVEQFRKYEGEGLPTREVERELTALHGNMTRPDAFFDNHVGFLVDDLGPFLAELRARGAPHLARGRSLYMMLPGPAAAGAGVSVA</sequence>
<evidence type="ECO:0000256" key="1">
    <source>
        <dbReference type="SAM" id="SignalP"/>
    </source>
</evidence>
<protein>
    <submittedName>
        <fullName evidence="2">Uncharacterized protein</fullName>
    </submittedName>
</protein>
<dbReference type="EMBL" id="GBEZ01014011">
    <property type="protein sequence ID" value="JAC72029.1"/>
    <property type="molecule type" value="Transcribed_RNA"/>
</dbReference>
<keyword evidence="1" id="KW-0732">Signal</keyword>
<feature type="non-terminal residue" evidence="2">
    <location>
        <position position="1"/>
    </location>
</feature>
<feature type="chain" id="PRO_5001605887" evidence="1">
    <location>
        <begin position="19"/>
        <end position="374"/>
    </location>
</feature>
<feature type="signal peptide" evidence="1">
    <location>
        <begin position="1"/>
        <end position="18"/>
    </location>
</feature>
<name>A0A061RMP5_9CHLO</name>